<comment type="caution">
    <text evidence="3">The sequence shown here is derived from an EMBL/GenBank/DDBJ whole genome shotgun (WGS) entry which is preliminary data.</text>
</comment>
<gene>
    <name evidence="3" type="ORF">QO010_000076</name>
</gene>
<keyword evidence="2" id="KW-0472">Membrane</keyword>
<evidence type="ECO:0008006" key="5">
    <source>
        <dbReference type="Google" id="ProtNLM"/>
    </source>
</evidence>
<feature type="region of interest" description="Disordered" evidence="1">
    <location>
        <begin position="59"/>
        <end position="89"/>
    </location>
</feature>
<feature type="compositionally biased region" description="Basic and acidic residues" evidence="1">
    <location>
        <begin position="631"/>
        <end position="649"/>
    </location>
</feature>
<feature type="region of interest" description="Disordered" evidence="1">
    <location>
        <begin position="1"/>
        <end position="44"/>
    </location>
</feature>
<sequence>MTARSRPPFDFTRLTPPPIVARPGLSEGNADAPEPPAVTDTDLEIVEAPVLEMPTVEMAADTQSPPPAMTQRPAAEPPSTPAVITQPPTALASDKGPAFWPILIAALIFSAVWPVAPLAFAYGYIHNVAPLTETPVAWMVFGLLVVGPLLLVWISAYTLHQSRKLAAEVRRSRDVATRMLGPAALAAAEAGSAVEAIQGRINAAAASAKDARDTMLALNQSMAEETEKLSETAASAARSARQLSGELARERESLEIMGQTLDASSAAVEDAITRQARMVAEASDLAETQLREAEAALTARAADLAAAAGEASDAARVAAEDLSRQIGRLETAGIGVGDQMRLVEEGLTEQRASLVTAAHAIRADQEDFAAQAETRAAQLAEYMTAATNSATDLSEKSTRSAEMLRQLIGDAATRLGEITAAAQAERESIARQTAESLGKVADIASQERSALEAEMKASIDALAGSAEAARSAAEGHAQAAQGRVDQLNEAAFAAHQKADAIFEARLNDARELIEQSAQMVEQAGSRAAQRLEESVAAVSATLSGLEKMLTEVESRTDSLPAQAQGRVEAIKDSVERGIDELMDAARRTAEETQAIDSAFQERVRRNYDMLSEAARLMGAVAGGASSAAPAIRREAPEPRVSEHRGPEHRGMEALVSPVREPTTRQRLRLTPTATDEEFRSVFDAAGGREPAAPPAARDAAPAAGPATIGDAWSWKDLLQTIDDTPDDAEGLAERLVAEIEAMGIDPIALLPKPKIDEIAAAVQTRDGRGAREVVKRLAPAAIRRLVRRLFSDAALRGQAERYLRRFTGMLDEAAERDRGGLLVAALLSSDGGRAYLLLDAAAGDLA</sequence>
<evidence type="ECO:0000256" key="1">
    <source>
        <dbReference type="SAM" id="MobiDB-lite"/>
    </source>
</evidence>
<evidence type="ECO:0000313" key="3">
    <source>
        <dbReference type="EMBL" id="MDQ0462328.1"/>
    </source>
</evidence>
<evidence type="ECO:0000256" key="2">
    <source>
        <dbReference type="SAM" id="Phobius"/>
    </source>
</evidence>
<protein>
    <recommendedName>
        <fullName evidence="5">Polar localization protein TipN</fullName>
    </recommendedName>
</protein>
<feature type="transmembrane region" description="Helical" evidence="2">
    <location>
        <begin position="98"/>
        <end position="125"/>
    </location>
</feature>
<dbReference type="Proteomes" id="UP001228905">
    <property type="component" value="Unassembled WGS sequence"/>
</dbReference>
<evidence type="ECO:0000313" key="4">
    <source>
        <dbReference type="Proteomes" id="UP001228905"/>
    </source>
</evidence>
<proteinExistence type="predicted"/>
<keyword evidence="4" id="KW-1185">Reference proteome</keyword>
<keyword evidence="2" id="KW-1133">Transmembrane helix</keyword>
<reference evidence="3 4" key="1">
    <citation type="submission" date="2023-07" db="EMBL/GenBank/DDBJ databases">
        <title>Genomic Encyclopedia of Type Strains, Phase IV (KMG-IV): sequencing the most valuable type-strain genomes for metagenomic binning, comparative biology and taxonomic classification.</title>
        <authorList>
            <person name="Goeker M."/>
        </authorList>
    </citation>
    <scope>NUCLEOTIDE SEQUENCE [LARGE SCALE GENOMIC DNA]</scope>
    <source>
        <strain evidence="3 4">DSM 18695</strain>
    </source>
</reference>
<keyword evidence="2" id="KW-0812">Transmembrane</keyword>
<dbReference type="RefSeq" id="WP_307344546.1">
    <property type="nucleotide sequence ID" value="NZ_JAUSVS010000001.1"/>
</dbReference>
<accession>A0ABU0IMG7</accession>
<feature type="region of interest" description="Disordered" evidence="1">
    <location>
        <begin position="626"/>
        <end position="649"/>
    </location>
</feature>
<dbReference type="EMBL" id="JAUSVS010000001">
    <property type="protein sequence ID" value="MDQ0462328.1"/>
    <property type="molecule type" value="Genomic_DNA"/>
</dbReference>
<feature type="transmembrane region" description="Helical" evidence="2">
    <location>
        <begin position="137"/>
        <end position="159"/>
    </location>
</feature>
<organism evidence="3 4">
    <name type="scientific">Caulobacter ginsengisoli</name>
    <dbReference type="NCBI Taxonomy" id="400775"/>
    <lineage>
        <taxon>Bacteria</taxon>
        <taxon>Pseudomonadati</taxon>
        <taxon>Pseudomonadota</taxon>
        <taxon>Alphaproteobacteria</taxon>
        <taxon>Caulobacterales</taxon>
        <taxon>Caulobacteraceae</taxon>
        <taxon>Caulobacter</taxon>
    </lineage>
</organism>
<name>A0ABU0IMG7_9CAUL</name>